<sequence>MDDLIAYLRDFAGLEQVLSPVYLLSFVAIGYAIYAWRRETGGFWAFLLPKRIWSHPSVKTDVWLFAVGQLMILFKVGARFAATPLVAAWVVAHGPGPLLQGLTLSPVLMALLLLMITDFSLYWVHRAYHTINTIWPLHAVHHSAAVLTPLTAYRQHPVGILVSLSFNAILIGALYGLIIGSLTDEVAFATIAGANAFIVIVNLLVTNFHHSHIWVSFGPVVERFVISPAQHQVHHSTNPIHFNKNFGQNLAVWDWMFGTLYVTHPDEAVRFGLDAPEDAPLMTQRLGPVLMSPLRRMIGQTP</sequence>
<name>A0A1Y5R7B7_9RHOB</name>
<dbReference type="EMBL" id="FWFT01000001">
    <property type="protein sequence ID" value="SLN10815.1"/>
    <property type="molecule type" value="Genomic_DNA"/>
</dbReference>
<feature type="transmembrane region" description="Helical" evidence="7">
    <location>
        <begin position="186"/>
        <end position="205"/>
    </location>
</feature>
<feature type="transmembrane region" description="Helical" evidence="7">
    <location>
        <begin position="62"/>
        <end position="82"/>
    </location>
</feature>
<keyword evidence="3 7" id="KW-1133">Transmembrane helix</keyword>
<feature type="transmembrane region" description="Helical" evidence="7">
    <location>
        <begin position="158"/>
        <end position="180"/>
    </location>
</feature>
<organism evidence="9 10">
    <name type="scientific">Pseudooctadecabacter jejudonensis</name>
    <dbReference type="NCBI Taxonomy" id="1391910"/>
    <lineage>
        <taxon>Bacteria</taxon>
        <taxon>Pseudomonadati</taxon>
        <taxon>Pseudomonadota</taxon>
        <taxon>Alphaproteobacteria</taxon>
        <taxon>Rhodobacterales</taxon>
        <taxon>Paracoccaceae</taxon>
        <taxon>Pseudooctadecabacter</taxon>
    </lineage>
</organism>
<evidence type="ECO:0000256" key="7">
    <source>
        <dbReference type="SAM" id="Phobius"/>
    </source>
</evidence>
<dbReference type="GO" id="GO:0012505">
    <property type="term" value="C:endomembrane system"/>
    <property type="evidence" value="ECO:0007669"/>
    <property type="project" value="UniProtKB-SubCell"/>
</dbReference>
<evidence type="ECO:0000256" key="6">
    <source>
        <dbReference type="ARBA" id="ARBA00023136"/>
    </source>
</evidence>
<dbReference type="GO" id="GO:0008610">
    <property type="term" value="P:lipid biosynthetic process"/>
    <property type="evidence" value="ECO:0007669"/>
    <property type="project" value="InterPro"/>
</dbReference>
<evidence type="ECO:0000256" key="4">
    <source>
        <dbReference type="ARBA" id="ARBA00023002"/>
    </source>
</evidence>
<keyword evidence="5" id="KW-0443">Lipid metabolism</keyword>
<reference evidence="9 10" key="1">
    <citation type="submission" date="2017-03" db="EMBL/GenBank/DDBJ databases">
        <authorList>
            <person name="Afonso C.L."/>
            <person name="Miller P.J."/>
            <person name="Scott M.A."/>
            <person name="Spackman E."/>
            <person name="Goraichik I."/>
            <person name="Dimitrov K.M."/>
            <person name="Suarez D.L."/>
            <person name="Swayne D.E."/>
        </authorList>
    </citation>
    <scope>NUCLEOTIDE SEQUENCE [LARGE SCALE GENOMIC DNA]</scope>
    <source>
        <strain evidence="9 10">CECT 8397</strain>
    </source>
</reference>
<comment type="subcellular location">
    <subcellularLocation>
        <location evidence="1">Endomembrane system</location>
        <topology evidence="1">Multi-pass membrane protein</topology>
    </subcellularLocation>
</comment>
<feature type="transmembrane region" description="Helical" evidence="7">
    <location>
        <begin position="17"/>
        <end position="36"/>
    </location>
</feature>
<dbReference type="Pfam" id="PF04116">
    <property type="entry name" value="FA_hydroxylase"/>
    <property type="match status" value="1"/>
</dbReference>
<evidence type="ECO:0000256" key="5">
    <source>
        <dbReference type="ARBA" id="ARBA00023098"/>
    </source>
</evidence>
<dbReference type="OrthoDB" id="9770329at2"/>
<dbReference type="GO" id="GO:0050479">
    <property type="term" value="F:glyceryl-ether monooxygenase activity"/>
    <property type="evidence" value="ECO:0007669"/>
    <property type="project" value="TreeGrafter"/>
</dbReference>
<dbReference type="GO" id="GO:0016020">
    <property type="term" value="C:membrane"/>
    <property type="evidence" value="ECO:0007669"/>
    <property type="project" value="GOC"/>
</dbReference>
<keyword evidence="6 7" id="KW-0472">Membrane</keyword>
<evidence type="ECO:0000313" key="10">
    <source>
        <dbReference type="Proteomes" id="UP000193623"/>
    </source>
</evidence>
<dbReference type="GO" id="GO:0006643">
    <property type="term" value="P:membrane lipid metabolic process"/>
    <property type="evidence" value="ECO:0007669"/>
    <property type="project" value="TreeGrafter"/>
</dbReference>
<proteinExistence type="predicted"/>
<dbReference type="InterPro" id="IPR051689">
    <property type="entry name" value="Sterol_desaturase/TMEM195"/>
</dbReference>
<evidence type="ECO:0000313" key="9">
    <source>
        <dbReference type="EMBL" id="SLN10815.1"/>
    </source>
</evidence>
<accession>A0A1Y5R7B7</accession>
<dbReference type="Proteomes" id="UP000193623">
    <property type="component" value="Unassembled WGS sequence"/>
</dbReference>
<evidence type="ECO:0000256" key="3">
    <source>
        <dbReference type="ARBA" id="ARBA00022989"/>
    </source>
</evidence>
<evidence type="ECO:0000259" key="8">
    <source>
        <dbReference type="Pfam" id="PF04116"/>
    </source>
</evidence>
<evidence type="ECO:0000256" key="1">
    <source>
        <dbReference type="ARBA" id="ARBA00004127"/>
    </source>
</evidence>
<dbReference type="PANTHER" id="PTHR21624">
    <property type="entry name" value="STEROL DESATURASE-RELATED PROTEIN"/>
    <property type="match status" value="1"/>
</dbReference>
<dbReference type="InterPro" id="IPR006694">
    <property type="entry name" value="Fatty_acid_hydroxylase"/>
</dbReference>
<feature type="transmembrane region" description="Helical" evidence="7">
    <location>
        <begin position="102"/>
        <end position="124"/>
    </location>
</feature>
<keyword evidence="4" id="KW-0560">Oxidoreductase</keyword>
<dbReference type="AlphaFoldDB" id="A0A1Y5R7B7"/>
<protein>
    <submittedName>
        <fullName evidence="9">Fatty acid hydroxylase superfamily protein</fullName>
    </submittedName>
</protein>
<evidence type="ECO:0000256" key="2">
    <source>
        <dbReference type="ARBA" id="ARBA00022692"/>
    </source>
</evidence>
<keyword evidence="10" id="KW-1185">Reference proteome</keyword>
<dbReference type="PANTHER" id="PTHR21624:SF1">
    <property type="entry name" value="ALKYLGLYCEROL MONOOXYGENASE"/>
    <property type="match status" value="1"/>
</dbReference>
<gene>
    <name evidence="9" type="ORF">PSJ8397_00050</name>
</gene>
<keyword evidence="2 7" id="KW-0812">Transmembrane</keyword>
<feature type="domain" description="Fatty acid hydroxylase" evidence="8">
    <location>
        <begin position="111"/>
        <end position="259"/>
    </location>
</feature>
<dbReference type="RefSeq" id="WP_085862560.1">
    <property type="nucleotide sequence ID" value="NZ_FWFT01000001.1"/>
</dbReference>
<dbReference type="GO" id="GO:0005506">
    <property type="term" value="F:iron ion binding"/>
    <property type="evidence" value="ECO:0007669"/>
    <property type="project" value="InterPro"/>
</dbReference>